<dbReference type="Gene3D" id="1.10.101.10">
    <property type="entry name" value="PGBD-like superfamily/PGBD"/>
    <property type="match status" value="1"/>
</dbReference>
<dbReference type="RefSeq" id="WP_190039556.1">
    <property type="nucleotide sequence ID" value="NZ_BMWD01000035.1"/>
</dbReference>
<evidence type="ECO:0000259" key="2">
    <source>
        <dbReference type="Pfam" id="PF01471"/>
    </source>
</evidence>
<dbReference type="SUPFAM" id="SSF47090">
    <property type="entry name" value="PGBD-like"/>
    <property type="match status" value="1"/>
</dbReference>
<name>A0A918NSB7_9ACTN</name>
<keyword evidence="4" id="KW-1185">Reference proteome</keyword>
<dbReference type="InterPro" id="IPR002477">
    <property type="entry name" value="Peptidoglycan-bd-like"/>
</dbReference>
<dbReference type="InterPro" id="IPR036365">
    <property type="entry name" value="PGBD-like_sf"/>
</dbReference>
<dbReference type="Proteomes" id="UP000645555">
    <property type="component" value="Unassembled WGS sequence"/>
</dbReference>
<evidence type="ECO:0000313" key="3">
    <source>
        <dbReference type="EMBL" id="GGX91934.1"/>
    </source>
</evidence>
<feature type="domain" description="Peptidoglycan binding-like" evidence="2">
    <location>
        <begin position="59"/>
        <end position="114"/>
    </location>
</feature>
<dbReference type="EMBL" id="BMWD01000035">
    <property type="protein sequence ID" value="GGX91934.1"/>
    <property type="molecule type" value="Genomic_DNA"/>
</dbReference>
<reference evidence="3" key="2">
    <citation type="submission" date="2020-09" db="EMBL/GenBank/DDBJ databases">
        <authorList>
            <person name="Sun Q."/>
            <person name="Ohkuma M."/>
        </authorList>
    </citation>
    <scope>NUCLEOTIDE SEQUENCE</scope>
    <source>
        <strain evidence="3">JCM 4956</strain>
    </source>
</reference>
<feature type="signal peptide" evidence="1">
    <location>
        <begin position="1"/>
        <end position="22"/>
    </location>
</feature>
<accession>A0A918NSB7</accession>
<comment type="caution">
    <text evidence="3">The sequence shown here is derived from an EMBL/GenBank/DDBJ whole genome shotgun (WGS) entry which is preliminary data.</text>
</comment>
<organism evidence="3 4">
    <name type="scientific">Streptomyces fructofermentans</name>
    <dbReference type="NCBI Taxonomy" id="152141"/>
    <lineage>
        <taxon>Bacteria</taxon>
        <taxon>Bacillati</taxon>
        <taxon>Actinomycetota</taxon>
        <taxon>Actinomycetes</taxon>
        <taxon>Kitasatosporales</taxon>
        <taxon>Streptomycetaceae</taxon>
        <taxon>Streptomyces</taxon>
    </lineage>
</organism>
<proteinExistence type="predicted"/>
<sequence length="115" mass="12026">MTITRKAAVALCALSLAALGSAATQGAARAATAAPAAVAADYCSEGWSQNHPTLRWGSTGNAVRHAQCKLGKWGHPVAIDGVFGRQTYNATVAVQRECLIDDDGIIGTRTWRCLD</sequence>
<keyword evidence="1" id="KW-0732">Signal</keyword>
<gene>
    <name evidence="3" type="ORF">GCM10010515_68840</name>
</gene>
<reference evidence="3" key="1">
    <citation type="journal article" date="2014" name="Int. J. Syst. Evol. Microbiol.">
        <title>Complete genome sequence of Corynebacterium casei LMG S-19264T (=DSM 44701T), isolated from a smear-ripened cheese.</title>
        <authorList>
            <consortium name="US DOE Joint Genome Institute (JGI-PGF)"/>
            <person name="Walter F."/>
            <person name="Albersmeier A."/>
            <person name="Kalinowski J."/>
            <person name="Ruckert C."/>
        </authorList>
    </citation>
    <scope>NUCLEOTIDE SEQUENCE</scope>
    <source>
        <strain evidence="3">JCM 4956</strain>
    </source>
</reference>
<feature type="chain" id="PRO_5039124240" description="Peptidoglycan binding-like domain-containing protein" evidence="1">
    <location>
        <begin position="23"/>
        <end position="115"/>
    </location>
</feature>
<dbReference type="InterPro" id="IPR036366">
    <property type="entry name" value="PGBDSf"/>
</dbReference>
<dbReference type="AlphaFoldDB" id="A0A918NSB7"/>
<protein>
    <recommendedName>
        <fullName evidence="2">Peptidoglycan binding-like domain-containing protein</fullName>
    </recommendedName>
</protein>
<evidence type="ECO:0000256" key="1">
    <source>
        <dbReference type="SAM" id="SignalP"/>
    </source>
</evidence>
<dbReference type="Pfam" id="PF01471">
    <property type="entry name" value="PG_binding_1"/>
    <property type="match status" value="1"/>
</dbReference>
<evidence type="ECO:0000313" key="4">
    <source>
        <dbReference type="Proteomes" id="UP000645555"/>
    </source>
</evidence>